<evidence type="ECO:0000313" key="1">
    <source>
        <dbReference type="EMBL" id="GGM81471.1"/>
    </source>
</evidence>
<accession>A0A8J3CEE9</accession>
<dbReference type="EMBL" id="BMMK01000052">
    <property type="protein sequence ID" value="GGM81471.1"/>
    <property type="molecule type" value="Genomic_DNA"/>
</dbReference>
<reference evidence="1" key="1">
    <citation type="journal article" date="2014" name="Int. J. Syst. Evol. Microbiol.">
        <title>Complete genome sequence of Corynebacterium casei LMG S-19264T (=DSM 44701T), isolated from a smear-ripened cheese.</title>
        <authorList>
            <consortium name="US DOE Joint Genome Institute (JGI-PGF)"/>
            <person name="Walter F."/>
            <person name="Albersmeier A."/>
            <person name="Kalinowski J."/>
            <person name="Ruckert C."/>
        </authorList>
    </citation>
    <scope>NUCLEOTIDE SEQUENCE</scope>
    <source>
        <strain evidence="1">CGMCC 4.5737</strain>
    </source>
</reference>
<reference evidence="1" key="2">
    <citation type="submission" date="2020-09" db="EMBL/GenBank/DDBJ databases">
        <authorList>
            <person name="Sun Q."/>
            <person name="Zhou Y."/>
        </authorList>
    </citation>
    <scope>NUCLEOTIDE SEQUENCE</scope>
    <source>
        <strain evidence="1">CGMCC 4.5737</strain>
    </source>
</reference>
<organism evidence="1 2">
    <name type="scientific">Longimycelium tulufanense</name>
    <dbReference type="NCBI Taxonomy" id="907463"/>
    <lineage>
        <taxon>Bacteria</taxon>
        <taxon>Bacillati</taxon>
        <taxon>Actinomycetota</taxon>
        <taxon>Actinomycetes</taxon>
        <taxon>Pseudonocardiales</taxon>
        <taxon>Pseudonocardiaceae</taxon>
        <taxon>Longimycelium</taxon>
    </lineage>
</organism>
<dbReference type="Proteomes" id="UP000637578">
    <property type="component" value="Unassembled WGS sequence"/>
</dbReference>
<evidence type="ECO:0000313" key="2">
    <source>
        <dbReference type="Proteomes" id="UP000637578"/>
    </source>
</evidence>
<gene>
    <name evidence="1" type="ORF">GCM10012275_60170</name>
</gene>
<protein>
    <submittedName>
        <fullName evidence="1">Uncharacterized protein</fullName>
    </submittedName>
</protein>
<dbReference type="AlphaFoldDB" id="A0A8J3CEE9"/>
<sequence>MTGRDEVDPDLVRAVLERVGGLHPAVAEAAPITKLPGVDEPWLSVTSERVDVDVVVHSDALPALPRLLAARRELVDALGIEVELHVVDVVERSPDADARGDADERAAPV</sequence>
<dbReference type="RefSeq" id="WP_189061817.1">
    <property type="nucleotide sequence ID" value="NZ_BMMK01000052.1"/>
</dbReference>
<comment type="caution">
    <text evidence="1">The sequence shown here is derived from an EMBL/GenBank/DDBJ whole genome shotgun (WGS) entry which is preliminary data.</text>
</comment>
<name>A0A8J3CEE9_9PSEU</name>
<proteinExistence type="predicted"/>
<keyword evidence="2" id="KW-1185">Reference proteome</keyword>